<evidence type="ECO:0000256" key="2">
    <source>
        <dbReference type="ARBA" id="ARBA00022505"/>
    </source>
</evidence>
<proteinExistence type="predicted"/>
<dbReference type="Pfam" id="PF00005">
    <property type="entry name" value="ABC_tran"/>
    <property type="match status" value="1"/>
</dbReference>
<dbReference type="InterPro" id="IPR004606">
    <property type="entry name" value="Mop_domain"/>
</dbReference>
<dbReference type="InterPro" id="IPR050093">
    <property type="entry name" value="ABC_SmlMolc_Importer"/>
</dbReference>
<evidence type="ECO:0000313" key="9">
    <source>
        <dbReference type="EMBL" id="ATL71347.1"/>
    </source>
</evidence>
<gene>
    <name evidence="9" type="ORF">CRH09_39460</name>
</gene>
<dbReference type="Gene3D" id="2.40.50.100">
    <property type="match status" value="1"/>
</dbReference>
<accession>A0A291RVJ9</accession>
<evidence type="ECO:0000256" key="1">
    <source>
        <dbReference type="ARBA" id="ARBA00022448"/>
    </source>
</evidence>
<dbReference type="SMART" id="SM00382">
    <property type="entry name" value="AAA"/>
    <property type="match status" value="1"/>
</dbReference>
<organism evidence="9 10">
    <name type="scientific">Nocardia terpenica</name>
    <dbReference type="NCBI Taxonomy" id="455432"/>
    <lineage>
        <taxon>Bacteria</taxon>
        <taxon>Bacillati</taxon>
        <taxon>Actinomycetota</taxon>
        <taxon>Actinomycetes</taxon>
        <taxon>Mycobacteriales</taxon>
        <taxon>Nocardiaceae</taxon>
        <taxon>Nocardia</taxon>
    </lineage>
</organism>
<sequence>MSPALANSGLRVAVRLAERGLDVELTVGAGEVLAVLGPNGAGKSTLLDIVAGLLPPDGGEVRLAGRVLTDVAKGIAVPPHRRGVSLLAQDPLLFPHLSVAANVAFGPRSRGLGGRAAAEIAREWLRAVDATDLAERRPGGLSGGQAQRVALARALAVRPRLILLDEPMAALDVTAAPAMRALLHRVLREPARNTHAPSAVLVTHDIVDALTLADRVVVLEAGRIVEQGPVGEVLSRPRSTFAAHIAGVNLLIGTAIDPPHAAPQTPGNNESPAASMKLAPPNMNRSIDSTTRSADSAGAGTWSGGAVRSGDEVVYGRCEGVWVAGVRAAAVFSPAAVAVYRERPGGSPRNVFRVRVAELSDRGGVVRVRGEEREGGSAGVVADLTPAAVGELGLGPGQVVYFAVKATEVQVYSC</sequence>
<keyword evidence="4 9" id="KW-0067">ATP-binding</keyword>
<evidence type="ECO:0000256" key="3">
    <source>
        <dbReference type="ARBA" id="ARBA00022741"/>
    </source>
</evidence>
<evidence type="ECO:0000259" key="7">
    <source>
        <dbReference type="PROSITE" id="PS50893"/>
    </source>
</evidence>
<feature type="domain" description="Mop" evidence="8">
    <location>
        <begin position="345"/>
        <end position="413"/>
    </location>
</feature>
<protein>
    <submittedName>
        <fullName evidence="9">Molybdenum ABC transporter ATP-binding protein</fullName>
    </submittedName>
</protein>
<dbReference type="InterPro" id="IPR027417">
    <property type="entry name" value="P-loop_NTPase"/>
</dbReference>
<dbReference type="InterPro" id="IPR005116">
    <property type="entry name" value="Transp-assoc_OB_typ1"/>
</dbReference>
<dbReference type="GeneID" id="88363328"/>
<dbReference type="SUPFAM" id="SSF50331">
    <property type="entry name" value="MOP-like"/>
    <property type="match status" value="1"/>
</dbReference>
<evidence type="ECO:0000313" key="10">
    <source>
        <dbReference type="Proteomes" id="UP000221961"/>
    </source>
</evidence>
<feature type="domain" description="ABC transporter" evidence="7">
    <location>
        <begin position="5"/>
        <end position="246"/>
    </location>
</feature>
<dbReference type="GO" id="GO:0015689">
    <property type="term" value="P:molybdate ion transport"/>
    <property type="evidence" value="ECO:0007669"/>
    <property type="project" value="InterPro"/>
</dbReference>
<dbReference type="PANTHER" id="PTHR42781">
    <property type="entry name" value="SPERMIDINE/PUTRESCINE IMPORT ATP-BINDING PROTEIN POTA"/>
    <property type="match status" value="1"/>
</dbReference>
<keyword evidence="2 5" id="KW-0500">Molybdenum</keyword>
<feature type="compositionally biased region" description="Polar residues" evidence="6">
    <location>
        <begin position="283"/>
        <end position="294"/>
    </location>
</feature>
<dbReference type="PROSITE" id="PS51866">
    <property type="entry name" value="MOP"/>
    <property type="match status" value="1"/>
</dbReference>
<dbReference type="PROSITE" id="PS50893">
    <property type="entry name" value="ABC_TRANSPORTER_2"/>
    <property type="match status" value="1"/>
</dbReference>
<dbReference type="GO" id="GO:0005524">
    <property type="term" value="F:ATP binding"/>
    <property type="evidence" value="ECO:0007669"/>
    <property type="project" value="UniProtKB-KW"/>
</dbReference>
<dbReference type="RefSeq" id="WP_098698222.1">
    <property type="nucleotide sequence ID" value="NZ_CP023778.1"/>
</dbReference>
<dbReference type="SUPFAM" id="SSF52540">
    <property type="entry name" value="P-loop containing nucleoside triphosphate hydrolases"/>
    <property type="match status" value="1"/>
</dbReference>
<keyword evidence="1" id="KW-0813">Transport</keyword>
<evidence type="ECO:0000256" key="5">
    <source>
        <dbReference type="PROSITE-ProRule" id="PRU01213"/>
    </source>
</evidence>
<evidence type="ECO:0000259" key="8">
    <source>
        <dbReference type="PROSITE" id="PS51866"/>
    </source>
</evidence>
<dbReference type="AlphaFoldDB" id="A0A291RVJ9"/>
<keyword evidence="3" id="KW-0547">Nucleotide-binding</keyword>
<dbReference type="GO" id="GO:0016887">
    <property type="term" value="F:ATP hydrolysis activity"/>
    <property type="evidence" value="ECO:0007669"/>
    <property type="project" value="InterPro"/>
</dbReference>
<dbReference type="Pfam" id="PF03459">
    <property type="entry name" value="TOBE"/>
    <property type="match status" value="1"/>
</dbReference>
<dbReference type="InterPro" id="IPR008995">
    <property type="entry name" value="Mo/tungstate-bd_C_term_dom"/>
</dbReference>
<evidence type="ECO:0000256" key="6">
    <source>
        <dbReference type="SAM" id="MobiDB-lite"/>
    </source>
</evidence>
<evidence type="ECO:0000256" key="4">
    <source>
        <dbReference type="ARBA" id="ARBA00022840"/>
    </source>
</evidence>
<dbReference type="PROSITE" id="PS00211">
    <property type="entry name" value="ABC_TRANSPORTER_1"/>
    <property type="match status" value="1"/>
</dbReference>
<dbReference type="Gene3D" id="3.40.50.300">
    <property type="entry name" value="P-loop containing nucleotide triphosphate hydrolases"/>
    <property type="match status" value="1"/>
</dbReference>
<dbReference type="EMBL" id="CP023778">
    <property type="protein sequence ID" value="ATL71347.1"/>
    <property type="molecule type" value="Genomic_DNA"/>
</dbReference>
<dbReference type="KEGG" id="ntp:CRH09_39460"/>
<reference evidence="9 10" key="1">
    <citation type="submission" date="2017-10" db="EMBL/GenBank/DDBJ databases">
        <title>Comparative genomics between pathogenic Norcardia.</title>
        <authorList>
            <person name="Zeng L."/>
        </authorList>
    </citation>
    <scope>NUCLEOTIDE SEQUENCE [LARGE SCALE GENOMIC DNA]</scope>
    <source>
        <strain evidence="9 10">NC_YFY_NT001</strain>
    </source>
</reference>
<dbReference type="PANTHER" id="PTHR42781:SF4">
    <property type="entry name" value="SPERMIDINE_PUTRESCINE IMPORT ATP-BINDING PROTEIN POTA"/>
    <property type="match status" value="1"/>
</dbReference>
<name>A0A291RVJ9_9NOCA</name>
<dbReference type="Proteomes" id="UP000221961">
    <property type="component" value="Chromosome"/>
</dbReference>
<dbReference type="InterPro" id="IPR003593">
    <property type="entry name" value="AAA+_ATPase"/>
</dbReference>
<dbReference type="InterPro" id="IPR003439">
    <property type="entry name" value="ABC_transporter-like_ATP-bd"/>
</dbReference>
<dbReference type="InterPro" id="IPR017871">
    <property type="entry name" value="ABC_transporter-like_CS"/>
</dbReference>
<feature type="region of interest" description="Disordered" evidence="6">
    <location>
        <begin position="257"/>
        <end position="303"/>
    </location>
</feature>